<comment type="caution">
    <text evidence="2">The sequence shown here is derived from an EMBL/GenBank/DDBJ whole genome shotgun (WGS) entry which is preliminary data.</text>
</comment>
<sequence length="116" mass="12415">MNDGQSAKPSKCLEKARVVLDANIGQRKGHFGIWVGAVCGIFVLSMGALDEGHFIAELENGVKLDSIELSSEEEPATTAIEDAVKVLLHGLGRILTEKVLENAASGCKGLSRRNQR</sequence>
<feature type="transmembrane region" description="Helical" evidence="1">
    <location>
        <begin position="31"/>
        <end position="49"/>
    </location>
</feature>
<dbReference type="AlphaFoldDB" id="A0A8K0GY28"/>
<dbReference type="Proteomes" id="UP000796880">
    <property type="component" value="Unassembled WGS sequence"/>
</dbReference>
<keyword evidence="1" id="KW-0472">Membrane</keyword>
<dbReference type="EMBL" id="VOIH02000008">
    <property type="protein sequence ID" value="KAF3440215.1"/>
    <property type="molecule type" value="Genomic_DNA"/>
</dbReference>
<name>A0A8K0GY28_9ROSA</name>
<organism evidence="2 3">
    <name type="scientific">Rhamnella rubrinervis</name>
    <dbReference type="NCBI Taxonomy" id="2594499"/>
    <lineage>
        <taxon>Eukaryota</taxon>
        <taxon>Viridiplantae</taxon>
        <taxon>Streptophyta</taxon>
        <taxon>Embryophyta</taxon>
        <taxon>Tracheophyta</taxon>
        <taxon>Spermatophyta</taxon>
        <taxon>Magnoliopsida</taxon>
        <taxon>eudicotyledons</taxon>
        <taxon>Gunneridae</taxon>
        <taxon>Pentapetalae</taxon>
        <taxon>rosids</taxon>
        <taxon>fabids</taxon>
        <taxon>Rosales</taxon>
        <taxon>Rhamnaceae</taxon>
        <taxon>rhamnoid group</taxon>
        <taxon>Rhamneae</taxon>
        <taxon>Rhamnella</taxon>
    </lineage>
</organism>
<protein>
    <submittedName>
        <fullName evidence="2">Uncharacterized protein</fullName>
    </submittedName>
</protein>
<keyword evidence="1" id="KW-1133">Transmembrane helix</keyword>
<evidence type="ECO:0000313" key="2">
    <source>
        <dbReference type="EMBL" id="KAF3440215.1"/>
    </source>
</evidence>
<evidence type="ECO:0000256" key="1">
    <source>
        <dbReference type="SAM" id="Phobius"/>
    </source>
</evidence>
<keyword evidence="1" id="KW-0812">Transmembrane</keyword>
<dbReference type="OrthoDB" id="1710059at2759"/>
<gene>
    <name evidence="2" type="ORF">FNV43_RR18498</name>
</gene>
<reference evidence="2" key="1">
    <citation type="submission" date="2020-03" db="EMBL/GenBank/DDBJ databases">
        <title>A high-quality chromosome-level genome assembly of a woody plant with both climbing and erect habits, Rhamnella rubrinervis.</title>
        <authorList>
            <person name="Lu Z."/>
            <person name="Yang Y."/>
            <person name="Zhu X."/>
            <person name="Sun Y."/>
        </authorList>
    </citation>
    <scope>NUCLEOTIDE SEQUENCE</scope>
    <source>
        <strain evidence="2">BYM</strain>
        <tissue evidence="2">Leaf</tissue>
    </source>
</reference>
<keyword evidence="3" id="KW-1185">Reference proteome</keyword>
<evidence type="ECO:0000313" key="3">
    <source>
        <dbReference type="Proteomes" id="UP000796880"/>
    </source>
</evidence>
<accession>A0A8K0GY28</accession>
<proteinExistence type="predicted"/>